<organism evidence="1 2">
    <name type="scientific">Pleurodeles waltl</name>
    <name type="common">Iberian ribbed newt</name>
    <dbReference type="NCBI Taxonomy" id="8319"/>
    <lineage>
        <taxon>Eukaryota</taxon>
        <taxon>Metazoa</taxon>
        <taxon>Chordata</taxon>
        <taxon>Craniata</taxon>
        <taxon>Vertebrata</taxon>
        <taxon>Euteleostomi</taxon>
        <taxon>Amphibia</taxon>
        <taxon>Batrachia</taxon>
        <taxon>Caudata</taxon>
        <taxon>Salamandroidea</taxon>
        <taxon>Salamandridae</taxon>
        <taxon>Pleurodelinae</taxon>
        <taxon>Pleurodeles</taxon>
    </lineage>
</organism>
<evidence type="ECO:0000313" key="1">
    <source>
        <dbReference type="EMBL" id="KAJ1084262.1"/>
    </source>
</evidence>
<keyword evidence="2" id="KW-1185">Reference proteome</keyword>
<sequence length="66" mass="7367">MPPWSSRGAIRQHRVFPSRGTREESALVGLLGRRRPVRQTRSKAILAGGRSQKLAGISLRWWGATT</sequence>
<dbReference type="EMBL" id="JANPWB010000016">
    <property type="protein sequence ID" value="KAJ1084262.1"/>
    <property type="molecule type" value="Genomic_DNA"/>
</dbReference>
<comment type="caution">
    <text evidence="1">The sequence shown here is derived from an EMBL/GenBank/DDBJ whole genome shotgun (WGS) entry which is preliminary data.</text>
</comment>
<dbReference type="AlphaFoldDB" id="A0AAV7KZU6"/>
<gene>
    <name evidence="1" type="ORF">NDU88_004414</name>
</gene>
<name>A0AAV7KZU6_PLEWA</name>
<proteinExistence type="predicted"/>
<accession>A0AAV7KZU6</accession>
<reference evidence="1" key="1">
    <citation type="journal article" date="2022" name="bioRxiv">
        <title>Sequencing and chromosome-scale assembly of the giantPleurodeles waltlgenome.</title>
        <authorList>
            <person name="Brown T."/>
            <person name="Elewa A."/>
            <person name="Iarovenko S."/>
            <person name="Subramanian E."/>
            <person name="Araus A.J."/>
            <person name="Petzold A."/>
            <person name="Susuki M."/>
            <person name="Suzuki K.-i.T."/>
            <person name="Hayashi T."/>
            <person name="Toyoda A."/>
            <person name="Oliveira C."/>
            <person name="Osipova E."/>
            <person name="Leigh N.D."/>
            <person name="Simon A."/>
            <person name="Yun M.H."/>
        </authorList>
    </citation>
    <scope>NUCLEOTIDE SEQUENCE</scope>
    <source>
        <strain evidence="1">20211129_DDA</strain>
        <tissue evidence="1">Liver</tissue>
    </source>
</reference>
<dbReference type="Proteomes" id="UP001066276">
    <property type="component" value="Chromosome 12"/>
</dbReference>
<evidence type="ECO:0000313" key="2">
    <source>
        <dbReference type="Proteomes" id="UP001066276"/>
    </source>
</evidence>
<protein>
    <submittedName>
        <fullName evidence="1">Uncharacterized protein</fullName>
    </submittedName>
</protein>